<protein>
    <submittedName>
        <fullName evidence="2">Uncharacterized protein</fullName>
    </submittedName>
</protein>
<dbReference type="Proteomes" id="UP000253845">
    <property type="component" value="Unassembled WGS sequence"/>
</dbReference>
<proteinExistence type="predicted"/>
<feature type="transmembrane region" description="Helical" evidence="1">
    <location>
        <begin position="52"/>
        <end position="74"/>
    </location>
</feature>
<keyword evidence="1" id="KW-1133">Transmembrane helix</keyword>
<accession>A0A370C986</accession>
<keyword evidence="1" id="KW-0812">Transmembrane</keyword>
<organism evidence="2 3">
    <name type="scientific">Aspergillus niger ATCC 13496</name>
    <dbReference type="NCBI Taxonomy" id="1353008"/>
    <lineage>
        <taxon>Eukaryota</taxon>
        <taxon>Fungi</taxon>
        <taxon>Dikarya</taxon>
        <taxon>Ascomycota</taxon>
        <taxon>Pezizomycotina</taxon>
        <taxon>Eurotiomycetes</taxon>
        <taxon>Eurotiomycetidae</taxon>
        <taxon>Eurotiales</taxon>
        <taxon>Aspergillaceae</taxon>
        <taxon>Aspergillus</taxon>
        <taxon>Aspergillus subgen. Circumdati</taxon>
    </lineage>
</organism>
<name>A0A370C986_ASPNG</name>
<evidence type="ECO:0000313" key="3">
    <source>
        <dbReference type="Proteomes" id="UP000253845"/>
    </source>
</evidence>
<evidence type="ECO:0000256" key="1">
    <source>
        <dbReference type="SAM" id="Phobius"/>
    </source>
</evidence>
<feature type="transmembrane region" description="Helical" evidence="1">
    <location>
        <begin position="86"/>
        <end position="103"/>
    </location>
</feature>
<gene>
    <name evidence="2" type="ORF">M747DRAFT_155092</name>
</gene>
<dbReference type="EMBL" id="KZ851904">
    <property type="protein sequence ID" value="RDH23669.1"/>
    <property type="molecule type" value="Genomic_DNA"/>
</dbReference>
<dbReference type="VEuPathDB" id="FungiDB:M747DRAFT_155092"/>
<keyword evidence="1" id="KW-0472">Membrane</keyword>
<feature type="transmembrane region" description="Helical" evidence="1">
    <location>
        <begin position="20"/>
        <end position="46"/>
    </location>
</feature>
<evidence type="ECO:0000313" key="2">
    <source>
        <dbReference type="EMBL" id="RDH23669.1"/>
    </source>
</evidence>
<dbReference type="AlphaFoldDB" id="A0A370C986"/>
<reference evidence="2 3" key="1">
    <citation type="submission" date="2018-07" db="EMBL/GenBank/DDBJ databases">
        <title>Section-level genome sequencing of Aspergillus section Nigri to investigate inter- and intra-species variation.</title>
        <authorList>
            <consortium name="DOE Joint Genome Institute"/>
            <person name="Vesth T.C."/>
            <person name="Nybo J.L."/>
            <person name="Theobald S."/>
            <person name="Frisvad J.C."/>
            <person name="Larsen T.O."/>
            <person name="Nielsen K.F."/>
            <person name="Hoof J.B."/>
            <person name="Brandl J."/>
            <person name="Salamov A."/>
            <person name="Riley R."/>
            <person name="Gladden J.M."/>
            <person name="Phatale P."/>
            <person name="Nielsen M.T."/>
            <person name="Lyhne E.K."/>
            <person name="Kogle M.E."/>
            <person name="Strasser K."/>
            <person name="McDonnell E."/>
            <person name="Barry K."/>
            <person name="Clum A."/>
            <person name="Chen C."/>
            <person name="Nolan M."/>
            <person name="Sandor L."/>
            <person name="Kuo A."/>
            <person name="Lipzen A."/>
            <person name="Hainaut M."/>
            <person name="Drula E."/>
            <person name="Tsang A."/>
            <person name="Magnuson J.K."/>
            <person name="Henrissat B."/>
            <person name="Wiebenga A."/>
            <person name="Simmons B.A."/>
            <person name="Makela M.R."/>
            <person name="De vries R.P."/>
            <person name="Grigoriev I.V."/>
            <person name="Mortensen U.H."/>
            <person name="Baker S.E."/>
            <person name="Andersen M.R."/>
        </authorList>
    </citation>
    <scope>NUCLEOTIDE SEQUENCE [LARGE SCALE GENOMIC DNA]</scope>
    <source>
        <strain evidence="2 3">ATCC 13496</strain>
    </source>
</reference>
<sequence>MMYVHDKHTQNNIFCIGKAYSFIGLFFLFFLHLHLFSFFISFVIFFSVRYTYIHSFDFLSCPFLFFYFIFFSAYFRSSSHLAGCKYLLFMPFHSIVYWLWFIAR</sequence>